<keyword evidence="2" id="KW-1185">Reference proteome</keyword>
<proteinExistence type="predicted"/>
<name>A0A6A6P0A0_9PEZI</name>
<dbReference type="Proteomes" id="UP000799766">
    <property type="component" value="Unassembled WGS sequence"/>
</dbReference>
<dbReference type="OrthoDB" id="4152607at2759"/>
<protein>
    <submittedName>
        <fullName evidence="1">Uncharacterized protein</fullName>
    </submittedName>
</protein>
<evidence type="ECO:0000313" key="1">
    <source>
        <dbReference type="EMBL" id="KAF2457214.1"/>
    </source>
</evidence>
<dbReference type="EMBL" id="MU001681">
    <property type="protein sequence ID" value="KAF2457214.1"/>
    <property type="molecule type" value="Genomic_DNA"/>
</dbReference>
<reference evidence="1" key="1">
    <citation type="journal article" date="2020" name="Stud. Mycol.">
        <title>101 Dothideomycetes genomes: a test case for predicting lifestyles and emergence of pathogens.</title>
        <authorList>
            <person name="Haridas S."/>
            <person name="Albert R."/>
            <person name="Binder M."/>
            <person name="Bloem J."/>
            <person name="Labutti K."/>
            <person name="Salamov A."/>
            <person name="Andreopoulos B."/>
            <person name="Baker S."/>
            <person name="Barry K."/>
            <person name="Bills G."/>
            <person name="Bluhm B."/>
            <person name="Cannon C."/>
            <person name="Castanera R."/>
            <person name="Culley D."/>
            <person name="Daum C."/>
            <person name="Ezra D."/>
            <person name="Gonzalez J."/>
            <person name="Henrissat B."/>
            <person name="Kuo A."/>
            <person name="Liang C."/>
            <person name="Lipzen A."/>
            <person name="Lutzoni F."/>
            <person name="Magnuson J."/>
            <person name="Mondo S."/>
            <person name="Nolan M."/>
            <person name="Ohm R."/>
            <person name="Pangilinan J."/>
            <person name="Park H.-J."/>
            <person name="Ramirez L."/>
            <person name="Alfaro M."/>
            <person name="Sun H."/>
            <person name="Tritt A."/>
            <person name="Yoshinaga Y."/>
            <person name="Zwiers L.-H."/>
            <person name="Turgeon B."/>
            <person name="Goodwin S."/>
            <person name="Spatafora J."/>
            <person name="Crous P."/>
            <person name="Grigoriev I."/>
        </authorList>
    </citation>
    <scope>NUCLEOTIDE SEQUENCE</scope>
    <source>
        <strain evidence="1">ATCC 16933</strain>
    </source>
</reference>
<organism evidence="1 2">
    <name type="scientific">Lineolata rhizophorae</name>
    <dbReference type="NCBI Taxonomy" id="578093"/>
    <lineage>
        <taxon>Eukaryota</taxon>
        <taxon>Fungi</taxon>
        <taxon>Dikarya</taxon>
        <taxon>Ascomycota</taxon>
        <taxon>Pezizomycotina</taxon>
        <taxon>Dothideomycetes</taxon>
        <taxon>Dothideomycetes incertae sedis</taxon>
        <taxon>Lineolatales</taxon>
        <taxon>Lineolataceae</taxon>
        <taxon>Lineolata</taxon>
    </lineage>
</organism>
<gene>
    <name evidence="1" type="ORF">BDY21DRAFT_386020</name>
</gene>
<evidence type="ECO:0000313" key="2">
    <source>
        <dbReference type="Proteomes" id="UP000799766"/>
    </source>
</evidence>
<accession>A0A6A6P0A0</accession>
<sequence>MATGTNMLSAEKTTLPFQPDPFQLLQMPLGTFIKDPEILDVLSPHSEDRDQKNLAYLLQLRRGSSQWNKWAYRVVELRAQFKSAQNVALATHREVRTAITIAERCFDDRWALPVVAILIALKPRTDNDTIIRIAFHPSEEVQSISLQDIKIDGDRLPEVKQSQSMLNDVHRRFSGRDIGLLNNPFKNGTSLNG</sequence>
<dbReference type="AlphaFoldDB" id="A0A6A6P0A0"/>